<feature type="signal peptide" evidence="2">
    <location>
        <begin position="1"/>
        <end position="24"/>
    </location>
</feature>
<accession>A0A6N8ITN5</accession>
<protein>
    <submittedName>
        <fullName evidence="3">Tripartite tricarboxylate transporter substrate binding protein</fullName>
    </submittedName>
</protein>
<dbReference type="InterPro" id="IPR042100">
    <property type="entry name" value="Bug_dom1"/>
</dbReference>
<keyword evidence="4" id="KW-1185">Reference proteome</keyword>
<evidence type="ECO:0000256" key="2">
    <source>
        <dbReference type="SAM" id="SignalP"/>
    </source>
</evidence>
<dbReference type="Proteomes" id="UP000469385">
    <property type="component" value="Unassembled WGS sequence"/>
</dbReference>
<dbReference type="Pfam" id="PF03401">
    <property type="entry name" value="TctC"/>
    <property type="match status" value="1"/>
</dbReference>
<dbReference type="SUPFAM" id="SSF53850">
    <property type="entry name" value="Periplasmic binding protein-like II"/>
    <property type="match status" value="1"/>
</dbReference>
<dbReference type="PANTHER" id="PTHR42928">
    <property type="entry name" value="TRICARBOXYLATE-BINDING PROTEIN"/>
    <property type="match status" value="1"/>
</dbReference>
<sequence>MMRRTLLRAVAALTLPLLGAVAQAQWAPAKPITLVVPYPAGGSSDVLARVLGKSMGDVLKTPVVVDNRPGAGTYIGTSFVQHAPADGTTLYVVDVPFAVLPWVLSSARYDPVKDFTPVGLVGTAAQVFWGRAGQGQTLPGLIARAKAQPGKVALGTAGPGTSVHLLVEMLQQHTGTTTVVSHYRGSAPMFVDIANGTVEGGFSTYASAKPLLDAGKIAPLAVTSAQRQAAMPTVPTVTELGLAPLALEHWWGVVGPAGLPRPVVEKLNAALQTALADPANRAKLVALGVDPAGGAPEQFGQLVASEVKVWSKVARDANVKME</sequence>
<gene>
    <name evidence="3" type="ORF">GON04_12060</name>
</gene>
<dbReference type="EMBL" id="WSEL01000003">
    <property type="protein sequence ID" value="MVQ30188.1"/>
    <property type="molecule type" value="Genomic_DNA"/>
</dbReference>
<dbReference type="AlphaFoldDB" id="A0A6N8ITN5"/>
<organism evidence="3 4">
    <name type="scientific">Ramlibacter pinisoli</name>
    <dbReference type="NCBI Taxonomy" id="2682844"/>
    <lineage>
        <taxon>Bacteria</taxon>
        <taxon>Pseudomonadati</taxon>
        <taxon>Pseudomonadota</taxon>
        <taxon>Betaproteobacteria</taxon>
        <taxon>Burkholderiales</taxon>
        <taxon>Comamonadaceae</taxon>
        <taxon>Ramlibacter</taxon>
    </lineage>
</organism>
<comment type="caution">
    <text evidence="3">The sequence shown here is derived from an EMBL/GenBank/DDBJ whole genome shotgun (WGS) entry which is preliminary data.</text>
</comment>
<feature type="chain" id="PRO_5026963657" evidence="2">
    <location>
        <begin position="25"/>
        <end position="322"/>
    </location>
</feature>
<evidence type="ECO:0000313" key="4">
    <source>
        <dbReference type="Proteomes" id="UP000469385"/>
    </source>
</evidence>
<evidence type="ECO:0000256" key="1">
    <source>
        <dbReference type="ARBA" id="ARBA00006987"/>
    </source>
</evidence>
<proteinExistence type="inferred from homology"/>
<reference evidence="3 4" key="1">
    <citation type="submission" date="2019-12" db="EMBL/GenBank/DDBJ databases">
        <authorList>
            <person name="Huq M.A."/>
        </authorList>
    </citation>
    <scope>NUCLEOTIDE SEQUENCE [LARGE SCALE GENOMIC DNA]</scope>
    <source>
        <strain evidence="3 4">MAH-25</strain>
    </source>
</reference>
<dbReference type="Gene3D" id="3.40.190.10">
    <property type="entry name" value="Periplasmic binding protein-like II"/>
    <property type="match status" value="1"/>
</dbReference>
<comment type="similarity">
    <text evidence="1">Belongs to the UPF0065 (bug) family.</text>
</comment>
<name>A0A6N8ITN5_9BURK</name>
<dbReference type="PIRSF" id="PIRSF017082">
    <property type="entry name" value="YflP"/>
    <property type="match status" value="1"/>
</dbReference>
<dbReference type="Gene3D" id="3.40.190.150">
    <property type="entry name" value="Bordetella uptake gene, domain 1"/>
    <property type="match status" value="1"/>
</dbReference>
<dbReference type="PANTHER" id="PTHR42928:SF5">
    <property type="entry name" value="BLR1237 PROTEIN"/>
    <property type="match status" value="1"/>
</dbReference>
<keyword evidence="2" id="KW-0732">Signal</keyword>
<dbReference type="InterPro" id="IPR005064">
    <property type="entry name" value="BUG"/>
</dbReference>
<dbReference type="RefSeq" id="WP_157398096.1">
    <property type="nucleotide sequence ID" value="NZ_WSEL01000003.1"/>
</dbReference>
<evidence type="ECO:0000313" key="3">
    <source>
        <dbReference type="EMBL" id="MVQ30188.1"/>
    </source>
</evidence>